<evidence type="ECO:0000313" key="2">
    <source>
        <dbReference type="EMBL" id="KAJ1112229.1"/>
    </source>
</evidence>
<protein>
    <submittedName>
        <fullName evidence="2">Uncharacterized protein</fullName>
    </submittedName>
</protein>
<reference evidence="2" key="1">
    <citation type="journal article" date="2022" name="bioRxiv">
        <title>Sequencing and chromosome-scale assembly of the giantPleurodeles waltlgenome.</title>
        <authorList>
            <person name="Brown T."/>
            <person name="Elewa A."/>
            <person name="Iarovenko S."/>
            <person name="Subramanian E."/>
            <person name="Araus A.J."/>
            <person name="Petzold A."/>
            <person name="Susuki M."/>
            <person name="Suzuki K.-i.T."/>
            <person name="Hayashi T."/>
            <person name="Toyoda A."/>
            <person name="Oliveira C."/>
            <person name="Osipova E."/>
            <person name="Leigh N.D."/>
            <person name="Simon A."/>
            <person name="Yun M.H."/>
        </authorList>
    </citation>
    <scope>NUCLEOTIDE SEQUENCE</scope>
    <source>
        <strain evidence="2">20211129_DDA</strain>
        <tissue evidence="2">Liver</tissue>
    </source>
</reference>
<evidence type="ECO:0000256" key="1">
    <source>
        <dbReference type="SAM" id="MobiDB-lite"/>
    </source>
</evidence>
<organism evidence="2 3">
    <name type="scientific">Pleurodeles waltl</name>
    <name type="common">Iberian ribbed newt</name>
    <dbReference type="NCBI Taxonomy" id="8319"/>
    <lineage>
        <taxon>Eukaryota</taxon>
        <taxon>Metazoa</taxon>
        <taxon>Chordata</taxon>
        <taxon>Craniata</taxon>
        <taxon>Vertebrata</taxon>
        <taxon>Euteleostomi</taxon>
        <taxon>Amphibia</taxon>
        <taxon>Batrachia</taxon>
        <taxon>Caudata</taxon>
        <taxon>Salamandroidea</taxon>
        <taxon>Salamandridae</taxon>
        <taxon>Pleurodelinae</taxon>
        <taxon>Pleurodeles</taxon>
    </lineage>
</organism>
<dbReference type="EMBL" id="JANPWB010000012">
    <property type="protein sequence ID" value="KAJ1112229.1"/>
    <property type="molecule type" value="Genomic_DNA"/>
</dbReference>
<proteinExistence type="predicted"/>
<feature type="compositionally biased region" description="Basic and acidic residues" evidence="1">
    <location>
        <begin position="39"/>
        <end position="55"/>
    </location>
</feature>
<comment type="caution">
    <text evidence="2">The sequence shown here is derived from an EMBL/GenBank/DDBJ whole genome shotgun (WGS) entry which is preliminary data.</text>
</comment>
<gene>
    <name evidence="2" type="ORF">NDU88_000497</name>
</gene>
<keyword evidence="3" id="KW-1185">Reference proteome</keyword>
<accession>A0AAV7N9S9</accession>
<name>A0AAV7N9S9_PLEWA</name>
<feature type="region of interest" description="Disordered" evidence="1">
    <location>
        <begin position="94"/>
        <end position="116"/>
    </location>
</feature>
<feature type="region of interest" description="Disordered" evidence="1">
    <location>
        <begin position="22"/>
        <end position="59"/>
    </location>
</feature>
<dbReference type="AlphaFoldDB" id="A0AAV7N9S9"/>
<dbReference type="Proteomes" id="UP001066276">
    <property type="component" value="Chromosome 8"/>
</dbReference>
<evidence type="ECO:0000313" key="3">
    <source>
        <dbReference type="Proteomes" id="UP001066276"/>
    </source>
</evidence>
<sequence>MLGTLRGERPDQLGAARSERFHILSTQRGENPDHPGTTRSEHPHMLSTHRGESPDHPGAARSERLHMLRAHRGESPDHPGAARSERLHMLRAHRGESPDYLSTDRSKSPDILRTDQEGPKMLTTDKESLHMLTRGMAAVPSLTSSIVKEETEECLVIQDCQTQQSIDNLIAHRSRTRRKNIMDDLLKQDAEENTMDDFLNQDAGDMTLMDTGASLFHPVPMDTAGNVTNNISTNEETQEFYVEQARTAASLPKHPVLSLTRTMCRTLDAIAEARNTSCKISRCSNCSFRGTGLIFKAINSRRGVIEEVVVDSIGHQAYKLDSWNCSAIITKVGGAQPG</sequence>